<proteinExistence type="predicted"/>
<organism evidence="1 2">
    <name type="scientific">Loigolactobacillus backii</name>
    <dbReference type="NCBI Taxonomy" id="375175"/>
    <lineage>
        <taxon>Bacteria</taxon>
        <taxon>Bacillati</taxon>
        <taxon>Bacillota</taxon>
        <taxon>Bacilli</taxon>
        <taxon>Lactobacillales</taxon>
        <taxon>Lactobacillaceae</taxon>
        <taxon>Loigolactobacillus</taxon>
    </lineage>
</organism>
<dbReference type="AlphaFoldDB" id="A0A192H0I6"/>
<dbReference type="Proteomes" id="UP000078582">
    <property type="component" value="Chromosome"/>
</dbReference>
<sequence length="656" mass="74602">MAKKLNLMKLFPLLLASGLLIGIISNIVYPQNIKLSSLVIIIGAILWYIWPYFKIKTNQLNKTTVSWTLGIGLTLIFIIQLIILRYLPVTIYHDPFRVLYQAEHLSQGQHVWSSSTYFWRYPNNVPLAFLLSQWFKLTLIFHLSTNTALHLLSLGLLDGFILVALTSIRRLSQQNSSTLAALLFFLISPFAYTYYLQVFYSDLPILFCLILCFTILAQWNKLSKKSKVFNGILLFLLILLGQLLKPNLIVFAVAIAILLIALFLEDRKTLLKYLLPLMVILLGFAATVPARMAITRTVDFTNNSKYQLPTTHWIWMSYNPKGNGTYVGADVKKMTQLPTKTARQNYTKRALPKRIETLGVRGVVKRWLLKAGILLNVSHIQRSYSGGYIEAPAIYQKYEVQLSLLGSLLMRVGFISIYGLAFIKYLALITKRNYEVKSIRDLAIVLAVGYLAFHVLIWEAESRYGQPLLPLLLLINAFTAQETEPNLAIYHQKNRNLFFGGVLLITAFIFATETKPLITGKPMIVAGQRSQLSLQYKAKPTLIQQNTTIAQRITLNHTATKLSISVPHQTHLEAKLVSIDRHKRYSLNHVATTFGIKQKLLPGKYEIVLKNTLPSPQKVELVRTQSYKLAPHPLLINNQPFKDSSLIYQFTTPIHN</sequence>
<accession>A0A192H0I6</accession>
<evidence type="ECO:0000313" key="1">
    <source>
        <dbReference type="EMBL" id="ANK61793.1"/>
    </source>
</evidence>
<dbReference type="EMBL" id="CP014873">
    <property type="protein sequence ID" value="ANK61793.1"/>
    <property type="molecule type" value="Genomic_DNA"/>
</dbReference>
<reference evidence="1 2" key="1">
    <citation type="submission" date="2016-03" db="EMBL/GenBank/DDBJ databases">
        <title>Pediococcus and Lactobacillus from brewery environment - whole genome sequencing and assembly.</title>
        <authorList>
            <person name="Behr J."/>
            <person name="Geissler A.J."/>
            <person name="Vogel R.F."/>
        </authorList>
    </citation>
    <scope>NUCLEOTIDE SEQUENCE [LARGE SCALE GENOMIC DNA]</scope>
    <source>
        <strain evidence="1 2">TMW 1.1989</strain>
    </source>
</reference>
<keyword evidence="2" id="KW-1185">Reference proteome</keyword>
<dbReference type="OrthoDB" id="2240371at2"/>
<name>A0A192H0I6_9LACO</name>
<dbReference type="KEGG" id="lbt:AYR52_10485"/>
<gene>
    <name evidence="1" type="ORF">AYR53_02835</name>
</gene>
<protein>
    <submittedName>
        <fullName evidence="1">Uncharacterized protein</fullName>
    </submittedName>
</protein>
<dbReference type="GeneID" id="42981173"/>
<dbReference type="STRING" id="375175.AYR53_02835"/>
<evidence type="ECO:0000313" key="2">
    <source>
        <dbReference type="Proteomes" id="UP000078582"/>
    </source>
</evidence>
<dbReference type="RefSeq" id="WP_082918553.1">
    <property type="nucleotide sequence ID" value="NZ_CP014623.1"/>
</dbReference>